<evidence type="ECO:0000313" key="2">
    <source>
        <dbReference type="Proteomes" id="UP000245207"/>
    </source>
</evidence>
<accession>A0A2U1MN89</accession>
<dbReference type="GO" id="GO:0016301">
    <property type="term" value="F:kinase activity"/>
    <property type="evidence" value="ECO:0007669"/>
    <property type="project" value="UniProtKB-KW"/>
</dbReference>
<proteinExistence type="predicted"/>
<evidence type="ECO:0000313" key="1">
    <source>
        <dbReference type="EMBL" id="PWA62698.1"/>
    </source>
</evidence>
<organism evidence="1 2">
    <name type="scientific">Artemisia annua</name>
    <name type="common">Sweet wormwood</name>
    <dbReference type="NCBI Taxonomy" id="35608"/>
    <lineage>
        <taxon>Eukaryota</taxon>
        <taxon>Viridiplantae</taxon>
        <taxon>Streptophyta</taxon>
        <taxon>Embryophyta</taxon>
        <taxon>Tracheophyta</taxon>
        <taxon>Spermatophyta</taxon>
        <taxon>Magnoliopsida</taxon>
        <taxon>eudicotyledons</taxon>
        <taxon>Gunneridae</taxon>
        <taxon>Pentapetalae</taxon>
        <taxon>asterids</taxon>
        <taxon>campanulids</taxon>
        <taxon>Asterales</taxon>
        <taxon>Asteraceae</taxon>
        <taxon>Asteroideae</taxon>
        <taxon>Anthemideae</taxon>
        <taxon>Artemisiinae</taxon>
        <taxon>Artemisia</taxon>
    </lineage>
</organism>
<reference evidence="1 2" key="1">
    <citation type="journal article" date="2018" name="Mol. Plant">
        <title>The genome of Artemisia annua provides insight into the evolution of Asteraceae family and artemisinin biosynthesis.</title>
        <authorList>
            <person name="Shen Q."/>
            <person name="Zhang L."/>
            <person name="Liao Z."/>
            <person name="Wang S."/>
            <person name="Yan T."/>
            <person name="Shi P."/>
            <person name="Liu M."/>
            <person name="Fu X."/>
            <person name="Pan Q."/>
            <person name="Wang Y."/>
            <person name="Lv Z."/>
            <person name="Lu X."/>
            <person name="Zhang F."/>
            <person name="Jiang W."/>
            <person name="Ma Y."/>
            <person name="Chen M."/>
            <person name="Hao X."/>
            <person name="Li L."/>
            <person name="Tang Y."/>
            <person name="Lv G."/>
            <person name="Zhou Y."/>
            <person name="Sun X."/>
            <person name="Brodelius P.E."/>
            <person name="Rose J.K.C."/>
            <person name="Tang K."/>
        </authorList>
    </citation>
    <scope>NUCLEOTIDE SEQUENCE [LARGE SCALE GENOMIC DNA]</scope>
    <source>
        <strain evidence="2">cv. Huhao1</strain>
        <tissue evidence="1">Leaf</tissue>
    </source>
</reference>
<dbReference type="STRING" id="35608.A0A2U1MN89"/>
<dbReference type="OrthoDB" id="1819820at2759"/>
<comment type="caution">
    <text evidence="1">The sequence shown here is derived from an EMBL/GenBank/DDBJ whole genome shotgun (WGS) entry which is preliminary data.</text>
</comment>
<keyword evidence="1" id="KW-0418">Kinase</keyword>
<sequence length="79" mass="9110">MDGTRSLCDEPSNEKSDLHTFVFILWKLATLQQPWGNLNPAHTRVFSFGYCSSINPKRWAIQLVRFTSSRVNITLLKQV</sequence>
<dbReference type="Proteomes" id="UP000245207">
    <property type="component" value="Unassembled WGS sequence"/>
</dbReference>
<name>A0A2U1MN89_ARTAN</name>
<dbReference type="AlphaFoldDB" id="A0A2U1MN89"/>
<gene>
    <name evidence="1" type="ORF">CTI12_AA169010</name>
</gene>
<protein>
    <submittedName>
        <fullName evidence="1">CTR1-like protein kinase</fullName>
    </submittedName>
</protein>
<keyword evidence="1" id="KW-0808">Transferase</keyword>
<dbReference type="EMBL" id="PKPP01004812">
    <property type="protein sequence ID" value="PWA62698.1"/>
    <property type="molecule type" value="Genomic_DNA"/>
</dbReference>
<keyword evidence="2" id="KW-1185">Reference proteome</keyword>